<dbReference type="EMBL" id="MU838997">
    <property type="protein sequence ID" value="KAK1772530.1"/>
    <property type="molecule type" value="Genomic_DNA"/>
</dbReference>
<dbReference type="AlphaFoldDB" id="A0AAJ0FTV9"/>
<name>A0AAJ0FTV9_9PEZI</name>
<reference evidence="1" key="1">
    <citation type="submission" date="2023-06" db="EMBL/GenBank/DDBJ databases">
        <title>Genome-scale phylogeny and comparative genomics of the fungal order Sordariales.</title>
        <authorList>
            <consortium name="Lawrence Berkeley National Laboratory"/>
            <person name="Hensen N."/>
            <person name="Bonometti L."/>
            <person name="Westerberg I."/>
            <person name="Brannstrom I.O."/>
            <person name="Guillou S."/>
            <person name="Cros-Aarteil S."/>
            <person name="Calhoun S."/>
            <person name="Haridas S."/>
            <person name="Kuo A."/>
            <person name="Mondo S."/>
            <person name="Pangilinan J."/>
            <person name="Riley R."/>
            <person name="Labutti K."/>
            <person name="Andreopoulos B."/>
            <person name="Lipzen A."/>
            <person name="Chen C."/>
            <person name="Yanf M."/>
            <person name="Daum C."/>
            <person name="Ng V."/>
            <person name="Clum A."/>
            <person name="Steindorff A."/>
            <person name="Ohm R."/>
            <person name="Martin F."/>
            <person name="Silar P."/>
            <person name="Natvig D."/>
            <person name="Lalanne C."/>
            <person name="Gautier V."/>
            <person name="Ament-Velasquez S.L."/>
            <person name="Kruys A."/>
            <person name="Hutchinson M.I."/>
            <person name="Powell A.J."/>
            <person name="Barry K."/>
            <person name="Miller A.N."/>
            <person name="Grigoriev I.V."/>
            <person name="Debuchy R."/>
            <person name="Gladieux P."/>
            <person name="Thoren M.H."/>
            <person name="Johannesson H."/>
        </authorList>
    </citation>
    <scope>NUCLEOTIDE SEQUENCE</scope>
    <source>
        <strain evidence="1">8032-3</strain>
    </source>
</reference>
<evidence type="ECO:0000313" key="2">
    <source>
        <dbReference type="Proteomes" id="UP001244011"/>
    </source>
</evidence>
<evidence type="ECO:0000313" key="1">
    <source>
        <dbReference type="EMBL" id="KAK1772530.1"/>
    </source>
</evidence>
<dbReference type="GeneID" id="85305292"/>
<organism evidence="1 2">
    <name type="scientific">Phialemonium atrogriseum</name>
    <dbReference type="NCBI Taxonomy" id="1093897"/>
    <lineage>
        <taxon>Eukaryota</taxon>
        <taxon>Fungi</taxon>
        <taxon>Dikarya</taxon>
        <taxon>Ascomycota</taxon>
        <taxon>Pezizomycotina</taxon>
        <taxon>Sordariomycetes</taxon>
        <taxon>Sordariomycetidae</taxon>
        <taxon>Cephalothecales</taxon>
        <taxon>Cephalothecaceae</taxon>
        <taxon>Phialemonium</taxon>
    </lineage>
</organism>
<comment type="caution">
    <text evidence="1">The sequence shown here is derived from an EMBL/GenBank/DDBJ whole genome shotgun (WGS) entry which is preliminary data.</text>
</comment>
<accession>A0AAJ0FTV9</accession>
<sequence length="410" mass="46760">MAGDSVQYYCIKEPCCRLCQFQLEDGEFVVAAIEDDHVSASFSFRRHDRFEDDEEAITFHMCCESACIKGECRVHCFHDACYRFKLFLITSKYLAATEYSFSLPVRDGLKRRGRIQRTFAKKLKLAFLNQLPQEICHMVAGYLVRECAIVTSQELALDVSAFNSLVDLSHDVYAQYVRIEGVLYLRSLHNKSFSEGKGENVRVFKACSRRPIRNIYIRYDYIGVGHIVLFCHRVTSMVAEYGGQNCLKKAAFYKSLHKQILKVRRLLDPTDSTSKCDSTATPPGWPTPGLACRVIYLETCKIARGEINGLRMSFFDCNRPGTEGYSAAICGFHLSKLYAHHSATCTRFYEELDTVCSDMLWVYMPIDQDEYLKEVWVIRHPGAGFLALMVRLNSVSHQSFGSNMVPLALD</sequence>
<dbReference type="RefSeq" id="XP_060288743.1">
    <property type="nucleotide sequence ID" value="XM_060422105.1"/>
</dbReference>
<proteinExistence type="predicted"/>
<dbReference type="Proteomes" id="UP001244011">
    <property type="component" value="Unassembled WGS sequence"/>
</dbReference>
<keyword evidence="2" id="KW-1185">Reference proteome</keyword>
<gene>
    <name evidence="1" type="ORF">QBC33DRAFT_13986</name>
</gene>
<protein>
    <submittedName>
        <fullName evidence="1">Uncharacterized protein</fullName>
    </submittedName>
</protein>